<evidence type="ECO:0000313" key="2">
    <source>
        <dbReference type="Proteomes" id="UP001262582"/>
    </source>
</evidence>
<accession>A0ABU3D814</accession>
<keyword evidence="2" id="KW-1185">Reference proteome</keyword>
<proteinExistence type="predicted"/>
<dbReference type="Proteomes" id="UP001262582">
    <property type="component" value="Unassembled WGS sequence"/>
</dbReference>
<reference evidence="1 2" key="1">
    <citation type="submission" date="2023-09" db="EMBL/GenBank/DDBJ databases">
        <authorList>
            <person name="Rey-Velasco X."/>
        </authorList>
    </citation>
    <scope>NUCLEOTIDE SEQUENCE [LARGE SCALE GENOMIC DNA]</scope>
    <source>
        <strain evidence="1 2">F117</strain>
    </source>
</reference>
<organism evidence="1 2">
    <name type="scientific">Autumnicola musiva</name>
    <dbReference type="NCBI Taxonomy" id="3075589"/>
    <lineage>
        <taxon>Bacteria</taxon>
        <taxon>Pseudomonadati</taxon>
        <taxon>Bacteroidota</taxon>
        <taxon>Flavobacteriia</taxon>
        <taxon>Flavobacteriales</taxon>
        <taxon>Flavobacteriaceae</taxon>
        <taxon>Autumnicola</taxon>
    </lineage>
</organism>
<dbReference type="RefSeq" id="WP_311504010.1">
    <property type="nucleotide sequence ID" value="NZ_JAVRHK010000011.1"/>
</dbReference>
<evidence type="ECO:0000313" key="1">
    <source>
        <dbReference type="EMBL" id="MDT0677666.1"/>
    </source>
</evidence>
<dbReference type="EMBL" id="JAVRHK010000011">
    <property type="protein sequence ID" value="MDT0677666.1"/>
    <property type="molecule type" value="Genomic_DNA"/>
</dbReference>
<sequence>MELTEQIGSRKTTLNYIKFLLEEGWLQHNAKTGYYIIKSFDRIRRENNWKVRLSFSVDFNSYRNIKAITGAIL</sequence>
<protein>
    <submittedName>
        <fullName evidence="1">Uncharacterized protein</fullName>
    </submittedName>
</protein>
<gene>
    <name evidence="1" type="ORF">RM539_13855</name>
</gene>
<name>A0ABU3D814_9FLAO</name>
<comment type="caution">
    <text evidence="1">The sequence shown here is derived from an EMBL/GenBank/DDBJ whole genome shotgun (WGS) entry which is preliminary data.</text>
</comment>